<dbReference type="InterPro" id="IPR000073">
    <property type="entry name" value="AB_hydrolase_1"/>
</dbReference>
<comment type="caution">
    <text evidence="3">The sequence shown here is derived from an EMBL/GenBank/DDBJ whole genome shotgun (WGS) entry which is preliminary data.</text>
</comment>
<sequence>MRCADWAERSSRWAGVRSETIDVRGTGVHLLRARAAPEAPADAPTQLLIHPMASGAVFWLDVIRPLTAYGPVLAPDLPGALFGHTPAAHRSAARAEPSAQFLRDLTAALDLDRLLPHGWSFGGLVALLFAELEPARISRLVLTDPTLPGPLRPVERLVWQTLGRAALFVGPAVLGGLVGAFGPALIDWKRQRAEQRDRPAGGLGIAGGDMSRCSPELLALVSDQLAELRTRPHRLRAGLTAFAAAVSAMYVDRRPADEAVDRLGVPTLLLWGDRDPFIERPVIERLTARRPDWAVHVFETVGHLPPWEVPDAYVRVFGQWLGRSTS</sequence>
<dbReference type="RefSeq" id="WP_251909695.1">
    <property type="nucleotide sequence ID" value="NZ_JAMRXG010000002.1"/>
</dbReference>
<name>A0A9X2E435_9NOCA</name>
<evidence type="ECO:0000256" key="1">
    <source>
        <dbReference type="SAM" id="Phobius"/>
    </source>
</evidence>
<keyword evidence="1" id="KW-0812">Transmembrane</keyword>
<dbReference type="Proteomes" id="UP001139157">
    <property type="component" value="Unassembled WGS sequence"/>
</dbReference>
<protein>
    <submittedName>
        <fullName evidence="3">Alpha/beta hydrolase</fullName>
    </submittedName>
</protein>
<dbReference type="GO" id="GO:0016787">
    <property type="term" value="F:hydrolase activity"/>
    <property type="evidence" value="ECO:0007669"/>
    <property type="project" value="UniProtKB-KW"/>
</dbReference>
<proteinExistence type="predicted"/>
<dbReference type="InterPro" id="IPR029058">
    <property type="entry name" value="AB_hydrolase_fold"/>
</dbReference>
<evidence type="ECO:0000313" key="4">
    <source>
        <dbReference type="Proteomes" id="UP001139157"/>
    </source>
</evidence>
<feature type="domain" description="AB hydrolase-1" evidence="2">
    <location>
        <begin position="47"/>
        <end position="315"/>
    </location>
</feature>
<dbReference type="Gene3D" id="3.40.50.1820">
    <property type="entry name" value="alpha/beta hydrolase"/>
    <property type="match status" value="1"/>
</dbReference>
<accession>A0A9X2E435</accession>
<keyword evidence="4" id="KW-1185">Reference proteome</keyword>
<evidence type="ECO:0000259" key="2">
    <source>
        <dbReference type="Pfam" id="PF12697"/>
    </source>
</evidence>
<keyword evidence="1" id="KW-0472">Membrane</keyword>
<dbReference type="SUPFAM" id="SSF53474">
    <property type="entry name" value="alpha/beta-Hydrolases"/>
    <property type="match status" value="1"/>
</dbReference>
<dbReference type="PANTHER" id="PTHR46438:SF2">
    <property type="entry name" value="ALPHA_BETA-HYDROLASES SUPERFAMILY PROTEIN"/>
    <property type="match status" value="1"/>
</dbReference>
<keyword evidence="1" id="KW-1133">Transmembrane helix</keyword>
<dbReference type="EMBL" id="JAMRXG010000002">
    <property type="protein sequence ID" value="MCM6772713.1"/>
    <property type="molecule type" value="Genomic_DNA"/>
</dbReference>
<dbReference type="Pfam" id="PF12697">
    <property type="entry name" value="Abhydrolase_6"/>
    <property type="match status" value="1"/>
</dbReference>
<reference evidence="3" key="1">
    <citation type="submission" date="2022-06" db="EMBL/GenBank/DDBJ databases">
        <title>Novel species in genus nocardia.</title>
        <authorList>
            <person name="Li F."/>
        </authorList>
    </citation>
    <scope>NUCLEOTIDE SEQUENCE</scope>
    <source>
        <strain evidence="3">CDC141</strain>
    </source>
</reference>
<keyword evidence="3" id="KW-0378">Hydrolase</keyword>
<gene>
    <name evidence="3" type="ORF">NDR86_04400</name>
</gene>
<dbReference type="PANTHER" id="PTHR46438">
    <property type="entry name" value="ALPHA/BETA-HYDROLASES SUPERFAMILY PROTEIN"/>
    <property type="match status" value="1"/>
</dbReference>
<evidence type="ECO:0000313" key="3">
    <source>
        <dbReference type="EMBL" id="MCM6772713.1"/>
    </source>
</evidence>
<feature type="transmembrane region" description="Helical" evidence="1">
    <location>
        <begin position="165"/>
        <end position="186"/>
    </location>
</feature>
<dbReference type="AlphaFoldDB" id="A0A9X2E435"/>
<organism evidence="3 4">
    <name type="scientific">Nocardia pulmonis</name>
    <dbReference type="NCBI Taxonomy" id="2951408"/>
    <lineage>
        <taxon>Bacteria</taxon>
        <taxon>Bacillati</taxon>
        <taxon>Actinomycetota</taxon>
        <taxon>Actinomycetes</taxon>
        <taxon>Mycobacteriales</taxon>
        <taxon>Nocardiaceae</taxon>
        <taxon>Nocardia</taxon>
    </lineage>
</organism>